<organism evidence="7 8">
    <name type="scientific">Panicum miliaceum</name>
    <name type="common">Proso millet</name>
    <name type="synonym">Broomcorn millet</name>
    <dbReference type="NCBI Taxonomy" id="4540"/>
    <lineage>
        <taxon>Eukaryota</taxon>
        <taxon>Viridiplantae</taxon>
        <taxon>Streptophyta</taxon>
        <taxon>Embryophyta</taxon>
        <taxon>Tracheophyta</taxon>
        <taxon>Spermatophyta</taxon>
        <taxon>Magnoliopsida</taxon>
        <taxon>Liliopsida</taxon>
        <taxon>Poales</taxon>
        <taxon>Poaceae</taxon>
        <taxon>PACMAD clade</taxon>
        <taxon>Panicoideae</taxon>
        <taxon>Panicodae</taxon>
        <taxon>Paniceae</taxon>
        <taxon>Panicinae</taxon>
        <taxon>Panicum</taxon>
        <taxon>Panicum sect. Panicum</taxon>
    </lineage>
</organism>
<dbReference type="STRING" id="4540.A0A3L6Q514"/>
<sequence length="115" mass="12496">MGSSSGNRGARAIAISRHLKVLLPSSSSHKLRISDELARHWDGVGTALVVWRVQVARDAGGAFLRRGWPEFAAAHGFCAGWFLLFRHEAGGGVLTVKAFDTTYCLREFTRPISGS</sequence>
<comment type="subcellular location">
    <subcellularLocation>
        <location evidence="1">Nucleus</location>
    </subcellularLocation>
</comment>
<dbReference type="PROSITE" id="PS50863">
    <property type="entry name" value="B3"/>
    <property type="match status" value="1"/>
</dbReference>
<evidence type="ECO:0000313" key="8">
    <source>
        <dbReference type="Proteomes" id="UP000275267"/>
    </source>
</evidence>
<dbReference type="InterPro" id="IPR003340">
    <property type="entry name" value="B3_DNA-bd"/>
</dbReference>
<evidence type="ECO:0000256" key="1">
    <source>
        <dbReference type="ARBA" id="ARBA00004123"/>
    </source>
</evidence>
<dbReference type="SMART" id="SM01019">
    <property type="entry name" value="B3"/>
    <property type="match status" value="1"/>
</dbReference>
<dbReference type="GO" id="GO:0003677">
    <property type="term" value="F:DNA binding"/>
    <property type="evidence" value="ECO:0007669"/>
    <property type="project" value="UniProtKB-KW"/>
</dbReference>
<dbReference type="OrthoDB" id="686234at2759"/>
<dbReference type="CDD" id="cd10017">
    <property type="entry name" value="B3_DNA"/>
    <property type="match status" value="1"/>
</dbReference>
<dbReference type="Pfam" id="PF02362">
    <property type="entry name" value="B3"/>
    <property type="match status" value="1"/>
</dbReference>
<protein>
    <submittedName>
        <fullName evidence="7">B3 domain-containing protein</fullName>
    </submittedName>
</protein>
<dbReference type="Proteomes" id="UP000275267">
    <property type="component" value="Unassembled WGS sequence"/>
</dbReference>
<keyword evidence="5" id="KW-0539">Nucleus</keyword>
<dbReference type="Gene3D" id="2.40.330.10">
    <property type="entry name" value="DNA-binding pseudobarrel domain"/>
    <property type="match status" value="1"/>
</dbReference>
<evidence type="ECO:0000256" key="3">
    <source>
        <dbReference type="ARBA" id="ARBA00023125"/>
    </source>
</evidence>
<dbReference type="InterPro" id="IPR015300">
    <property type="entry name" value="DNA-bd_pseudobarrel_sf"/>
</dbReference>
<dbReference type="EMBL" id="PQIB02000013">
    <property type="protein sequence ID" value="RLM73280.1"/>
    <property type="molecule type" value="Genomic_DNA"/>
</dbReference>
<keyword evidence="4" id="KW-0804">Transcription</keyword>
<feature type="domain" description="TF-B3" evidence="6">
    <location>
        <begin position="51"/>
        <end position="102"/>
    </location>
</feature>
<evidence type="ECO:0000313" key="7">
    <source>
        <dbReference type="EMBL" id="RLM73280.1"/>
    </source>
</evidence>
<evidence type="ECO:0000256" key="2">
    <source>
        <dbReference type="ARBA" id="ARBA00023015"/>
    </source>
</evidence>
<gene>
    <name evidence="7" type="ORF">C2845_PM15G04360</name>
</gene>
<dbReference type="GO" id="GO:0005634">
    <property type="term" value="C:nucleus"/>
    <property type="evidence" value="ECO:0007669"/>
    <property type="project" value="UniProtKB-SubCell"/>
</dbReference>
<evidence type="ECO:0000256" key="4">
    <source>
        <dbReference type="ARBA" id="ARBA00023163"/>
    </source>
</evidence>
<keyword evidence="2" id="KW-0805">Transcription regulation</keyword>
<evidence type="ECO:0000256" key="5">
    <source>
        <dbReference type="ARBA" id="ARBA00023242"/>
    </source>
</evidence>
<keyword evidence="3" id="KW-0238">DNA-binding</keyword>
<evidence type="ECO:0000259" key="6">
    <source>
        <dbReference type="PROSITE" id="PS50863"/>
    </source>
</evidence>
<accession>A0A3L6Q514</accession>
<keyword evidence="8" id="KW-1185">Reference proteome</keyword>
<dbReference type="SUPFAM" id="SSF101936">
    <property type="entry name" value="DNA-binding pseudobarrel domain"/>
    <property type="match status" value="1"/>
</dbReference>
<dbReference type="AlphaFoldDB" id="A0A3L6Q514"/>
<reference evidence="8" key="1">
    <citation type="journal article" date="2019" name="Nat. Commun.">
        <title>The genome of broomcorn millet.</title>
        <authorList>
            <person name="Zou C."/>
            <person name="Miki D."/>
            <person name="Li D."/>
            <person name="Tang Q."/>
            <person name="Xiao L."/>
            <person name="Rajput S."/>
            <person name="Deng P."/>
            <person name="Jia W."/>
            <person name="Huang R."/>
            <person name="Zhang M."/>
            <person name="Sun Y."/>
            <person name="Hu J."/>
            <person name="Fu X."/>
            <person name="Schnable P.S."/>
            <person name="Li F."/>
            <person name="Zhang H."/>
            <person name="Feng B."/>
            <person name="Zhu X."/>
            <person name="Liu R."/>
            <person name="Schnable J.C."/>
            <person name="Zhu J.-K."/>
            <person name="Zhang H."/>
        </authorList>
    </citation>
    <scope>NUCLEOTIDE SEQUENCE [LARGE SCALE GENOMIC DNA]</scope>
</reference>
<proteinExistence type="predicted"/>
<comment type="caution">
    <text evidence="7">The sequence shown here is derived from an EMBL/GenBank/DDBJ whole genome shotgun (WGS) entry which is preliminary data.</text>
</comment>
<name>A0A3L6Q514_PANMI</name>